<sequence length="128" mass="13390">MDPVTVATTIGTIFLTEALKKSGANIGDALSKKAGQAIAKIREHSPDTAKVLEAGDPTVLNLGKAVLEEIPPDPIFAELVAAADAEENQEFKEKFQAVKAGGTITIIGKQIAVSQTGTNNTQNNTFTL</sequence>
<proteinExistence type="predicted"/>
<name>A0AAW9Q9X7_9CYAN</name>
<dbReference type="Proteomes" id="UP001333818">
    <property type="component" value="Unassembled WGS sequence"/>
</dbReference>
<gene>
    <name evidence="1" type="ORF">V2H45_21465</name>
</gene>
<reference evidence="1" key="1">
    <citation type="submission" date="2024-01" db="EMBL/GenBank/DDBJ databases">
        <title>Bank of Algae and Cyanobacteria of the Azores (BACA) strain genomes.</title>
        <authorList>
            <person name="Luz R."/>
            <person name="Cordeiro R."/>
            <person name="Fonseca A."/>
            <person name="Goncalves V."/>
        </authorList>
    </citation>
    <scope>NUCLEOTIDE SEQUENCE</scope>
    <source>
        <strain evidence="1">BACA0141</strain>
    </source>
</reference>
<evidence type="ECO:0000313" key="2">
    <source>
        <dbReference type="Proteomes" id="UP001333818"/>
    </source>
</evidence>
<dbReference type="EMBL" id="JAZBJZ010000125">
    <property type="protein sequence ID" value="MEE3719316.1"/>
    <property type="molecule type" value="Genomic_DNA"/>
</dbReference>
<accession>A0AAW9Q9X7</accession>
<keyword evidence="2" id="KW-1185">Reference proteome</keyword>
<organism evidence="1 2">
    <name type="scientific">Tumidithrix elongata BACA0141</name>
    <dbReference type="NCBI Taxonomy" id="2716417"/>
    <lineage>
        <taxon>Bacteria</taxon>
        <taxon>Bacillati</taxon>
        <taxon>Cyanobacteriota</taxon>
        <taxon>Cyanophyceae</taxon>
        <taxon>Pseudanabaenales</taxon>
        <taxon>Pseudanabaenaceae</taxon>
        <taxon>Tumidithrix</taxon>
        <taxon>Tumidithrix elongata</taxon>
    </lineage>
</organism>
<dbReference type="AlphaFoldDB" id="A0AAW9Q9X7"/>
<dbReference type="RefSeq" id="WP_330485753.1">
    <property type="nucleotide sequence ID" value="NZ_JAZBJZ010000125.1"/>
</dbReference>
<comment type="caution">
    <text evidence="1">The sequence shown here is derived from an EMBL/GenBank/DDBJ whole genome shotgun (WGS) entry which is preliminary data.</text>
</comment>
<evidence type="ECO:0000313" key="1">
    <source>
        <dbReference type="EMBL" id="MEE3719316.1"/>
    </source>
</evidence>
<protein>
    <submittedName>
        <fullName evidence="1">Uncharacterized protein</fullName>
    </submittedName>
</protein>